<comment type="caution">
    <text evidence="3">The sequence shown here is derived from an EMBL/GenBank/DDBJ whole genome shotgun (WGS) entry which is preliminary data.</text>
</comment>
<evidence type="ECO:0000313" key="4">
    <source>
        <dbReference type="Proteomes" id="UP000550707"/>
    </source>
</evidence>
<dbReference type="EMBL" id="JACASF010000020">
    <property type="protein sequence ID" value="KAF6413547.1"/>
    <property type="molecule type" value="Genomic_DNA"/>
</dbReference>
<name>A0A7J8CRQ2_MOLMO</name>
<dbReference type="InParanoid" id="A0A7J8CRQ2"/>
<evidence type="ECO:0000256" key="1">
    <source>
        <dbReference type="SAM" id="MobiDB-lite"/>
    </source>
</evidence>
<dbReference type="AlphaFoldDB" id="A0A7J8CRQ2"/>
<evidence type="ECO:0000313" key="3">
    <source>
        <dbReference type="EMBL" id="KAF6413547.1"/>
    </source>
</evidence>
<feature type="compositionally biased region" description="Basic and acidic residues" evidence="1">
    <location>
        <begin position="67"/>
        <end position="82"/>
    </location>
</feature>
<accession>A0A7J8CRQ2</accession>
<feature type="transmembrane region" description="Helical" evidence="2">
    <location>
        <begin position="38"/>
        <end position="55"/>
    </location>
</feature>
<keyword evidence="4" id="KW-1185">Reference proteome</keyword>
<feature type="region of interest" description="Disordered" evidence="1">
    <location>
        <begin position="61"/>
        <end position="120"/>
    </location>
</feature>
<keyword evidence="2" id="KW-0812">Transmembrane</keyword>
<organism evidence="3 4">
    <name type="scientific">Molossus molossus</name>
    <name type="common">Pallas' mastiff bat</name>
    <name type="synonym">Vespertilio molossus</name>
    <dbReference type="NCBI Taxonomy" id="27622"/>
    <lineage>
        <taxon>Eukaryota</taxon>
        <taxon>Metazoa</taxon>
        <taxon>Chordata</taxon>
        <taxon>Craniata</taxon>
        <taxon>Vertebrata</taxon>
        <taxon>Euteleostomi</taxon>
        <taxon>Mammalia</taxon>
        <taxon>Eutheria</taxon>
        <taxon>Laurasiatheria</taxon>
        <taxon>Chiroptera</taxon>
        <taxon>Yangochiroptera</taxon>
        <taxon>Molossidae</taxon>
        <taxon>Molossus</taxon>
    </lineage>
</organism>
<evidence type="ECO:0000256" key="2">
    <source>
        <dbReference type="SAM" id="Phobius"/>
    </source>
</evidence>
<keyword evidence="2" id="KW-0472">Membrane</keyword>
<keyword evidence="2" id="KW-1133">Transmembrane helix</keyword>
<sequence>MDYNFRRERERKYLVLKKSANLELARTQNSHVDGKECFLALFIFILTRGFFIYFLHLSSDRAGGGQEGRERQKHQCERDKSSGCHPHNPNRGRVQLQPRYMPLTGTEPGTLWSAGCRPNR</sequence>
<dbReference type="Proteomes" id="UP000550707">
    <property type="component" value="Unassembled WGS sequence"/>
</dbReference>
<proteinExistence type="predicted"/>
<gene>
    <name evidence="3" type="ORF">HJG59_009752</name>
</gene>
<protein>
    <submittedName>
        <fullName evidence="3">Uncharacterized protein</fullName>
    </submittedName>
</protein>
<reference evidence="3 4" key="1">
    <citation type="journal article" date="2020" name="Nature">
        <title>Six reference-quality genomes reveal evolution of bat adaptations.</title>
        <authorList>
            <person name="Jebb D."/>
            <person name="Huang Z."/>
            <person name="Pippel M."/>
            <person name="Hughes G.M."/>
            <person name="Lavrichenko K."/>
            <person name="Devanna P."/>
            <person name="Winkler S."/>
            <person name="Jermiin L.S."/>
            <person name="Skirmuntt E.C."/>
            <person name="Katzourakis A."/>
            <person name="Burkitt-Gray L."/>
            <person name="Ray D.A."/>
            <person name="Sullivan K.A.M."/>
            <person name="Roscito J.G."/>
            <person name="Kirilenko B.M."/>
            <person name="Davalos L.M."/>
            <person name="Corthals A.P."/>
            <person name="Power M.L."/>
            <person name="Jones G."/>
            <person name="Ransome R.D."/>
            <person name="Dechmann D.K.N."/>
            <person name="Locatelli A.G."/>
            <person name="Puechmaille S.J."/>
            <person name="Fedrigo O."/>
            <person name="Jarvis E.D."/>
            <person name="Hiller M."/>
            <person name="Vernes S.C."/>
            <person name="Myers E.W."/>
            <person name="Teeling E.C."/>
        </authorList>
    </citation>
    <scope>NUCLEOTIDE SEQUENCE [LARGE SCALE GENOMIC DNA]</scope>
    <source>
        <strain evidence="3">MMolMol1</strain>
        <tissue evidence="3">Muscle</tissue>
    </source>
</reference>